<organism evidence="1">
    <name type="scientific">Synechococcus sp. SB0676_bin_10</name>
    <dbReference type="NCBI Taxonomy" id="2604869"/>
    <lineage>
        <taxon>Bacteria</taxon>
        <taxon>Bacillati</taxon>
        <taxon>Cyanobacteriota</taxon>
        <taxon>Cyanophyceae</taxon>
        <taxon>Synechococcales</taxon>
        <taxon>Synechococcaceae</taxon>
        <taxon>Synechococcus</taxon>
    </lineage>
</organism>
<feature type="non-terminal residue" evidence="1">
    <location>
        <position position="171"/>
    </location>
</feature>
<reference evidence="1" key="1">
    <citation type="submission" date="2019-09" db="EMBL/GenBank/DDBJ databases">
        <title>Characterisation of the sponge microbiome using genome-centric metagenomics.</title>
        <authorList>
            <person name="Engelberts J.P."/>
            <person name="Robbins S.J."/>
            <person name="De Goeij J.M."/>
            <person name="Aranda M."/>
            <person name="Bell S.C."/>
            <person name="Webster N.S."/>
        </authorList>
    </citation>
    <scope>NUCLEOTIDE SEQUENCE</scope>
    <source>
        <strain evidence="1">SB0676_bin_10</strain>
    </source>
</reference>
<evidence type="ECO:0000313" key="1">
    <source>
        <dbReference type="EMBL" id="MYG38180.1"/>
    </source>
</evidence>
<sequence>MVLTQGQKTMIARVQSLGSGGQAVALNEEVCAYLVAVIVRDLDLHAHFPETPETFPKFFSPGPLSRLKLAKIPFLEMFERLVALDPNADVYFESLAALHKARLKYERILETQAVPNLDQVGPRGLLQYGGMNPKMLAGFLLWRKWIFDIDNRAGQETGYLFEPIIAAAIGG</sequence>
<gene>
    <name evidence="1" type="ORF">F4162_04105</name>
</gene>
<dbReference type="AlphaFoldDB" id="A0A6B1F4D9"/>
<dbReference type="EMBL" id="VYDO01000133">
    <property type="protein sequence ID" value="MYG38180.1"/>
    <property type="molecule type" value="Genomic_DNA"/>
</dbReference>
<accession>A0A6B1F4D9</accession>
<comment type="caution">
    <text evidence="1">The sequence shown here is derived from an EMBL/GenBank/DDBJ whole genome shotgun (WGS) entry which is preliminary data.</text>
</comment>
<protein>
    <submittedName>
        <fullName evidence="1">Uncharacterized protein</fullName>
    </submittedName>
</protein>
<name>A0A6B1F4D9_9SYNE</name>
<proteinExistence type="predicted"/>